<organism evidence="1 2">
    <name type="scientific">Giesbergeria anulus</name>
    <dbReference type="NCBI Taxonomy" id="180197"/>
    <lineage>
        <taxon>Bacteria</taxon>
        <taxon>Pseudomonadati</taxon>
        <taxon>Pseudomonadota</taxon>
        <taxon>Betaproteobacteria</taxon>
        <taxon>Burkholderiales</taxon>
        <taxon>Comamonadaceae</taxon>
        <taxon>Giesbergeria</taxon>
    </lineage>
</organism>
<dbReference type="OrthoDB" id="1093631at2"/>
<evidence type="ECO:0000313" key="1">
    <source>
        <dbReference type="EMBL" id="SEQ85392.1"/>
    </source>
</evidence>
<name>A0A1H9JEX5_9BURK</name>
<reference evidence="1 2" key="1">
    <citation type="submission" date="2016-10" db="EMBL/GenBank/DDBJ databases">
        <authorList>
            <person name="de Groot N.N."/>
        </authorList>
    </citation>
    <scope>NUCLEOTIDE SEQUENCE [LARGE SCALE GENOMIC DNA]</scope>
    <source>
        <strain evidence="1 2">ATCC 35958</strain>
    </source>
</reference>
<keyword evidence="2" id="KW-1185">Reference proteome</keyword>
<evidence type="ECO:0008006" key="3">
    <source>
        <dbReference type="Google" id="ProtNLM"/>
    </source>
</evidence>
<dbReference type="Proteomes" id="UP000199766">
    <property type="component" value="Unassembled WGS sequence"/>
</dbReference>
<evidence type="ECO:0000313" key="2">
    <source>
        <dbReference type="Proteomes" id="UP000199766"/>
    </source>
</evidence>
<dbReference type="Gene3D" id="3.40.960.10">
    <property type="entry name" value="VSR Endonuclease"/>
    <property type="match status" value="1"/>
</dbReference>
<protein>
    <recommendedName>
        <fullName evidence="3">DUF559 domain-containing protein</fullName>
    </recommendedName>
</protein>
<proteinExistence type="predicted"/>
<accession>A0A1H9JEX5</accession>
<gene>
    <name evidence="1" type="ORF">SAMN02982919_01379</name>
</gene>
<dbReference type="AlphaFoldDB" id="A0A1H9JEX5"/>
<sequence>MYSAHPLATCLLDATRLRSSHRLDYQKDVRWLFQLRLEQWQTELGAPLRLQQPKSLIARLRRDDARVFDEAPYTYATGLEAAPFKTIDAGFCIGYGFDDYSMRALNYACVKPWQSGPSSYLGAGAALLGSFAVILDRKPMGNVPCLPDPAVQCVARVEWPHGKTRSVQAWQGVWIDEKRLHSTLAQALRAVPIDAVVWAATRWPPVSANYMSLFMEHYGHLDADEVALRKRLGFPPKGKPVGEEILYRSVCEAFTTEPVLRRYRGREMERLELDIFLPERRLAFEYQGDQHFRPLKHWQGEDGFARQQQRDARKRVLCAELNYQLVEMESGDDLRREGVIETLRRKRFIKPEFC</sequence>
<dbReference type="RefSeq" id="WP_143059587.1">
    <property type="nucleotide sequence ID" value="NZ_FOGD01000002.1"/>
</dbReference>
<dbReference type="STRING" id="180197.SAMN02982919_01379"/>
<dbReference type="EMBL" id="FOGD01000002">
    <property type="protein sequence ID" value="SEQ85392.1"/>
    <property type="molecule type" value="Genomic_DNA"/>
</dbReference>